<dbReference type="InterPro" id="IPR058625">
    <property type="entry name" value="MdtA-like_BSH"/>
</dbReference>
<dbReference type="InterPro" id="IPR058627">
    <property type="entry name" value="MdtA-like_C"/>
</dbReference>
<dbReference type="PANTHER" id="PTHR30158:SF24">
    <property type="entry name" value="HLYD FAMILY SECRETION PROTEIN"/>
    <property type="match status" value="1"/>
</dbReference>
<feature type="domain" description="Multidrug resistance protein MdtA-like C-terminal permuted SH3" evidence="8">
    <location>
        <begin position="306"/>
        <end position="367"/>
    </location>
</feature>
<evidence type="ECO:0000256" key="2">
    <source>
        <dbReference type="ARBA" id="ARBA00009477"/>
    </source>
</evidence>
<feature type="domain" description="Multidrug resistance protein MdtA-like alpha-helical hairpin" evidence="5">
    <location>
        <begin position="115"/>
        <end position="184"/>
    </location>
</feature>
<reference evidence="9 10" key="1">
    <citation type="submission" date="2022-02" db="EMBL/GenBank/DDBJ databases">
        <title>Draft genome sequence of Mezorhizobium retamae strain IRAMC:0171 isolated from Retama raetam nodules.</title>
        <authorList>
            <person name="Bengaied R."/>
            <person name="Sbissi I."/>
            <person name="Huber K."/>
            <person name="Ghodbane F."/>
            <person name="Nouioui I."/>
            <person name="Tarhouni M."/>
            <person name="Gtari M."/>
        </authorList>
    </citation>
    <scope>NUCLEOTIDE SEQUENCE [LARGE SCALE GENOMIC DNA]</scope>
    <source>
        <strain evidence="9 10">IRAMC:0171</strain>
    </source>
</reference>
<dbReference type="Pfam" id="PF25967">
    <property type="entry name" value="RND-MFP_C"/>
    <property type="match status" value="1"/>
</dbReference>
<comment type="caution">
    <text evidence="9">The sequence shown here is derived from an EMBL/GenBank/DDBJ whole genome shotgun (WGS) entry which is preliminary data.</text>
</comment>
<comment type="similarity">
    <text evidence="2">Belongs to the membrane fusion protein (MFP) (TC 8.A.1) family.</text>
</comment>
<dbReference type="Pfam" id="PF25944">
    <property type="entry name" value="Beta-barrel_RND"/>
    <property type="match status" value="1"/>
</dbReference>
<dbReference type="Gene3D" id="2.40.50.100">
    <property type="match status" value="1"/>
</dbReference>
<dbReference type="NCBIfam" id="TIGR01730">
    <property type="entry name" value="RND_mfp"/>
    <property type="match status" value="1"/>
</dbReference>
<evidence type="ECO:0000259" key="7">
    <source>
        <dbReference type="Pfam" id="PF25944"/>
    </source>
</evidence>
<evidence type="ECO:0000313" key="10">
    <source>
        <dbReference type="Proteomes" id="UP001201701"/>
    </source>
</evidence>
<dbReference type="InterPro" id="IPR006143">
    <property type="entry name" value="RND_pump_MFP"/>
</dbReference>
<feature type="domain" description="Multidrug resistance protein MdtA-like beta-barrel" evidence="7">
    <location>
        <begin position="220"/>
        <end position="302"/>
    </location>
</feature>
<comment type="subcellular location">
    <subcellularLocation>
        <location evidence="1">Cell envelope</location>
    </subcellularLocation>
</comment>
<organism evidence="9 10">
    <name type="scientific">Mesorhizobium retamae</name>
    <dbReference type="NCBI Taxonomy" id="2912854"/>
    <lineage>
        <taxon>Bacteria</taxon>
        <taxon>Pseudomonadati</taxon>
        <taxon>Pseudomonadota</taxon>
        <taxon>Alphaproteobacteria</taxon>
        <taxon>Hyphomicrobiales</taxon>
        <taxon>Phyllobacteriaceae</taxon>
        <taxon>Mesorhizobium</taxon>
    </lineage>
</organism>
<accession>A0ABS9QLM9</accession>
<evidence type="ECO:0000256" key="4">
    <source>
        <dbReference type="SAM" id="SignalP"/>
    </source>
</evidence>
<dbReference type="Proteomes" id="UP001201701">
    <property type="component" value="Unassembled WGS sequence"/>
</dbReference>
<dbReference type="InterPro" id="IPR058626">
    <property type="entry name" value="MdtA-like_b-barrel"/>
</dbReference>
<evidence type="ECO:0000256" key="1">
    <source>
        <dbReference type="ARBA" id="ARBA00004196"/>
    </source>
</evidence>
<evidence type="ECO:0000259" key="5">
    <source>
        <dbReference type="Pfam" id="PF25876"/>
    </source>
</evidence>
<protein>
    <submittedName>
        <fullName evidence="9">Efflux RND transporter periplasmic adaptor subunit</fullName>
    </submittedName>
</protein>
<dbReference type="EMBL" id="JAKREW010000038">
    <property type="protein sequence ID" value="MCG7508307.1"/>
    <property type="molecule type" value="Genomic_DNA"/>
</dbReference>
<keyword evidence="10" id="KW-1185">Reference proteome</keyword>
<keyword evidence="4" id="KW-0732">Signal</keyword>
<evidence type="ECO:0000256" key="3">
    <source>
        <dbReference type="SAM" id="MobiDB-lite"/>
    </source>
</evidence>
<feature type="chain" id="PRO_5045955633" evidence="4">
    <location>
        <begin position="22"/>
        <end position="387"/>
    </location>
</feature>
<dbReference type="RefSeq" id="WP_239369819.1">
    <property type="nucleotide sequence ID" value="NZ_JAKREW010000038.1"/>
</dbReference>
<evidence type="ECO:0000259" key="8">
    <source>
        <dbReference type="Pfam" id="PF25967"/>
    </source>
</evidence>
<dbReference type="SUPFAM" id="SSF111369">
    <property type="entry name" value="HlyD-like secretion proteins"/>
    <property type="match status" value="1"/>
</dbReference>
<evidence type="ECO:0000313" key="9">
    <source>
        <dbReference type="EMBL" id="MCG7508307.1"/>
    </source>
</evidence>
<sequence length="387" mass="40812">MRWKITTAVAVIAAAAAYVHFNGEPAFLSGLISKPADAAAPAQAMQAMPVPVAAVVKKTLPIYLDYTARAEAIRSVALQAKVSGYILEQAAEDGADVKKGDTLYRIDPRDYQVALDQVKAQAQRNQASLSYTKASLTRGNDLIKTGFLSKDGFDQRNSTVQQGEATLAADQAAIQAAEINLGYTTIRAPFDGRLGRNQAPVGTLVNVGGTQLNTLVQISPIYVTFTPSEGDLALIQKAKSTGPIVAEVTIPGEKSAPRKGELTFIDNRIDAATGTIVARATIANDDHSLLPGQYVNIRLQIGETPNTLLVPQVALGSNQLGKFVYVVDEGSKVAMRLVELGQTDGELIAITKGVNEGDKIISGNLQKIGPGMPVNPQTASPTPPPAS</sequence>
<gene>
    <name evidence="9" type="ORF">L4923_25015</name>
</gene>
<name>A0ABS9QLM9_9HYPH</name>
<proteinExistence type="inferred from homology"/>
<dbReference type="Gene3D" id="2.40.420.20">
    <property type="match status" value="1"/>
</dbReference>
<dbReference type="Pfam" id="PF25917">
    <property type="entry name" value="BSH_RND"/>
    <property type="match status" value="1"/>
</dbReference>
<dbReference type="PANTHER" id="PTHR30158">
    <property type="entry name" value="ACRA/E-RELATED COMPONENT OF DRUG EFFLUX TRANSPORTER"/>
    <property type="match status" value="1"/>
</dbReference>
<evidence type="ECO:0000259" key="6">
    <source>
        <dbReference type="Pfam" id="PF25917"/>
    </source>
</evidence>
<dbReference type="InterPro" id="IPR058624">
    <property type="entry name" value="MdtA-like_HH"/>
</dbReference>
<dbReference type="Gene3D" id="2.40.30.170">
    <property type="match status" value="1"/>
</dbReference>
<feature type="region of interest" description="Disordered" evidence="3">
    <location>
        <begin position="366"/>
        <end position="387"/>
    </location>
</feature>
<feature type="signal peptide" evidence="4">
    <location>
        <begin position="1"/>
        <end position="21"/>
    </location>
</feature>
<dbReference type="Pfam" id="PF25876">
    <property type="entry name" value="HH_MFP_RND"/>
    <property type="match status" value="1"/>
</dbReference>
<dbReference type="Gene3D" id="1.10.287.470">
    <property type="entry name" value="Helix hairpin bin"/>
    <property type="match status" value="1"/>
</dbReference>
<feature type="domain" description="Multidrug resistance protein MdtA-like barrel-sandwich hybrid" evidence="6">
    <location>
        <begin position="74"/>
        <end position="216"/>
    </location>
</feature>